<dbReference type="EMBL" id="JAFMNX010000005">
    <property type="protein sequence ID" value="MBS9722360.1"/>
    <property type="molecule type" value="Genomic_DNA"/>
</dbReference>
<gene>
    <name evidence="1" type="ORF">JYU29_16825</name>
</gene>
<accession>A0ABS5RZY1</accession>
<sequence length="274" mass="30633">MTINQPLTYAARLPTDERGTLLFVVPAARMTSLWAELTKRLQAGGYEVALRRVHQPELWHASFGKEHSFVLTSWRAVLTAILREMEVAQETERLDDVRQLVGLCERMDEESFLPLRSEELTAADTPLRYIQLGQIAFDIGAALIAEGVCSVDKLKASAGLGYSGRYLRHRDIVFFLAFDCAAWATHKLSPLWMRFDQYSPPVVVDVLRSVKAFAEEFPVIVEKDRRVLIPITITPGMERPDIVAACADQITAILTRLGALVAPSLPGEPEPVFE</sequence>
<keyword evidence="2" id="KW-1185">Reference proteome</keyword>
<proteinExistence type="predicted"/>
<dbReference type="RefSeq" id="WP_213986008.1">
    <property type="nucleotide sequence ID" value="NZ_JAFMNX010000005.1"/>
</dbReference>
<evidence type="ECO:0000313" key="1">
    <source>
        <dbReference type="EMBL" id="MBS9722360.1"/>
    </source>
</evidence>
<reference evidence="1 2" key="1">
    <citation type="submission" date="2021-03" db="EMBL/GenBank/DDBJ databases">
        <title>Tianweitania aestuarii sp. nov., isolated from a tidal flat.</title>
        <authorList>
            <person name="Park S."/>
            <person name="Yoon J.-H."/>
        </authorList>
    </citation>
    <scope>NUCLEOTIDE SEQUENCE [LARGE SCALE GENOMIC DNA]</scope>
    <source>
        <strain evidence="1 2">BSSL-BM11</strain>
    </source>
</reference>
<protein>
    <submittedName>
        <fullName evidence="1">Uncharacterized protein</fullName>
    </submittedName>
</protein>
<evidence type="ECO:0000313" key="2">
    <source>
        <dbReference type="Proteomes" id="UP001297272"/>
    </source>
</evidence>
<name>A0ABS5RZY1_9HYPH</name>
<organism evidence="1 2">
    <name type="scientific">Tianweitania aestuarii</name>
    <dbReference type="NCBI Taxonomy" id="2814886"/>
    <lineage>
        <taxon>Bacteria</taxon>
        <taxon>Pseudomonadati</taxon>
        <taxon>Pseudomonadota</taxon>
        <taxon>Alphaproteobacteria</taxon>
        <taxon>Hyphomicrobiales</taxon>
        <taxon>Phyllobacteriaceae</taxon>
        <taxon>Tianweitania</taxon>
    </lineage>
</organism>
<comment type="caution">
    <text evidence="1">The sequence shown here is derived from an EMBL/GenBank/DDBJ whole genome shotgun (WGS) entry which is preliminary data.</text>
</comment>
<dbReference type="Proteomes" id="UP001297272">
    <property type="component" value="Unassembled WGS sequence"/>
</dbReference>